<dbReference type="Pfam" id="PF02311">
    <property type="entry name" value="AraC_binding"/>
    <property type="match status" value="1"/>
</dbReference>
<gene>
    <name evidence="5" type="ORF">E4T21_16655</name>
</gene>
<dbReference type="KEGG" id="hbh:E4T21_16655"/>
<evidence type="ECO:0000259" key="4">
    <source>
        <dbReference type="PROSITE" id="PS01124"/>
    </source>
</evidence>
<keyword evidence="6" id="KW-1185">Reference proteome</keyword>
<organism evidence="5 6">
    <name type="scientific">Halomonas binhaiensis</name>
    <dbReference type="NCBI Taxonomy" id="2562282"/>
    <lineage>
        <taxon>Bacteria</taxon>
        <taxon>Pseudomonadati</taxon>
        <taxon>Pseudomonadota</taxon>
        <taxon>Gammaproteobacteria</taxon>
        <taxon>Oceanospirillales</taxon>
        <taxon>Halomonadaceae</taxon>
        <taxon>Halomonas</taxon>
    </lineage>
</organism>
<evidence type="ECO:0000256" key="3">
    <source>
        <dbReference type="ARBA" id="ARBA00023163"/>
    </source>
</evidence>
<evidence type="ECO:0000313" key="6">
    <source>
        <dbReference type="Proteomes" id="UP000324285"/>
    </source>
</evidence>
<protein>
    <submittedName>
        <fullName evidence="5">Helix-turn-helix transcriptional regulator</fullName>
    </submittedName>
</protein>
<keyword evidence="1" id="KW-0805">Transcription regulation</keyword>
<dbReference type="GO" id="GO:0003700">
    <property type="term" value="F:DNA-binding transcription factor activity"/>
    <property type="evidence" value="ECO:0007669"/>
    <property type="project" value="InterPro"/>
</dbReference>
<dbReference type="Pfam" id="PF12833">
    <property type="entry name" value="HTH_18"/>
    <property type="match status" value="1"/>
</dbReference>
<dbReference type="PROSITE" id="PS01124">
    <property type="entry name" value="HTH_ARAC_FAMILY_2"/>
    <property type="match status" value="1"/>
</dbReference>
<dbReference type="GO" id="GO:0043565">
    <property type="term" value="F:sequence-specific DNA binding"/>
    <property type="evidence" value="ECO:0007669"/>
    <property type="project" value="InterPro"/>
</dbReference>
<dbReference type="SUPFAM" id="SSF46689">
    <property type="entry name" value="Homeodomain-like"/>
    <property type="match status" value="1"/>
</dbReference>
<dbReference type="Gene3D" id="1.10.10.60">
    <property type="entry name" value="Homeodomain-like"/>
    <property type="match status" value="1"/>
</dbReference>
<evidence type="ECO:0000256" key="1">
    <source>
        <dbReference type="ARBA" id="ARBA00023015"/>
    </source>
</evidence>
<dbReference type="InterPro" id="IPR003313">
    <property type="entry name" value="AraC-bd"/>
</dbReference>
<reference evidence="5" key="1">
    <citation type="submission" date="2021-02" db="EMBL/GenBank/DDBJ databases">
        <title>Strain Y2R2, a novel species of the genus Halomonas.</title>
        <authorList>
            <person name="Huang H."/>
        </authorList>
    </citation>
    <scope>NUCLEOTIDE SEQUENCE</scope>
    <source>
        <strain evidence="5">Y2R2</strain>
    </source>
</reference>
<dbReference type="PANTHER" id="PTHR11019">
    <property type="entry name" value="HTH-TYPE TRANSCRIPTIONAL REGULATOR NIMR"/>
    <property type="match status" value="1"/>
</dbReference>
<proteinExistence type="predicted"/>
<evidence type="ECO:0000313" key="5">
    <source>
        <dbReference type="EMBL" id="QEM82995.1"/>
    </source>
</evidence>
<dbReference type="InterPro" id="IPR011051">
    <property type="entry name" value="RmlC_Cupin_sf"/>
</dbReference>
<evidence type="ECO:0000256" key="2">
    <source>
        <dbReference type="ARBA" id="ARBA00023125"/>
    </source>
</evidence>
<dbReference type="PANTHER" id="PTHR11019:SF159">
    <property type="entry name" value="TRANSCRIPTIONAL REGULATOR-RELATED"/>
    <property type="match status" value="1"/>
</dbReference>
<dbReference type="EMBL" id="CP038437">
    <property type="protein sequence ID" value="QEM82995.1"/>
    <property type="molecule type" value="Genomic_DNA"/>
</dbReference>
<dbReference type="RefSeq" id="WP_149286117.1">
    <property type="nucleotide sequence ID" value="NZ_CP038437.2"/>
</dbReference>
<dbReference type="InterPro" id="IPR018060">
    <property type="entry name" value="HTH_AraC"/>
</dbReference>
<dbReference type="OrthoDB" id="5949386at2"/>
<keyword evidence="2" id="KW-0238">DNA-binding</keyword>
<sequence length="258" mass="28842">MAWLQADDVFSPDVLGQPVVGIAADLRHHDSGVHQHHMGQLLFAQRGCIRITLTNQLCMLPPTRVAWIPPSAPHRAEMMETVDYRSIYLDTKQVGGLPESVQVLEVTPLLRAILERIALSRFDTDWQGGPAAHLLAVCLDEIHAARREPTLLPLPMDSRLARMSLHELPPPLAILATQVGASERTIGRIFRRETGLGYQQWRQQWRLIKAIELLARGARTTGVASVLGFTSDSAFIAFFRKMTGFSPRAYLTRHESSE</sequence>
<accession>A0A5C1NLJ1</accession>
<dbReference type="InterPro" id="IPR009057">
    <property type="entry name" value="Homeodomain-like_sf"/>
</dbReference>
<dbReference type="SUPFAM" id="SSF51182">
    <property type="entry name" value="RmlC-like cupins"/>
    <property type="match status" value="1"/>
</dbReference>
<keyword evidence="3" id="KW-0804">Transcription</keyword>
<name>A0A5C1NLJ1_9GAMM</name>
<dbReference type="Proteomes" id="UP000324285">
    <property type="component" value="Chromosome"/>
</dbReference>
<feature type="domain" description="HTH araC/xylS-type" evidence="4">
    <location>
        <begin position="172"/>
        <end position="253"/>
    </location>
</feature>
<dbReference type="AlphaFoldDB" id="A0A5C1NLJ1"/>
<dbReference type="CDD" id="cd06124">
    <property type="entry name" value="cupin_NimR-like_N"/>
    <property type="match status" value="1"/>
</dbReference>
<dbReference type="SMART" id="SM00342">
    <property type="entry name" value="HTH_ARAC"/>
    <property type="match status" value="1"/>
</dbReference>